<keyword evidence="5" id="KW-1185">Reference proteome</keyword>
<evidence type="ECO:0000313" key="5">
    <source>
        <dbReference type="Proteomes" id="UP001382904"/>
    </source>
</evidence>
<feature type="transmembrane region" description="Helical" evidence="2">
    <location>
        <begin position="70"/>
        <end position="89"/>
    </location>
</feature>
<evidence type="ECO:0000313" key="4">
    <source>
        <dbReference type="EMBL" id="MEJ8646172.1"/>
    </source>
</evidence>
<dbReference type="Pfam" id="PF08541">
    <property type="entry name" value="ACP_syn_III_C"/>
    <property type="match status" value="1"/>
</dbReference>
<reference evidence="4 5" key="1">
    <citation type="submission" date="2024-03" db="EMBL/GenBank/DDBJ databases">
        <title>Novel Streptomyces species of biotechnological and ecological value are a feature of Machair soil.</title>
        <authorList>
            <person name="Prole J.R."/>
            <person name="Goodfellow M."/>
            <person name="Allenby N."/>
            <person name="Ward A.C."/>
        </authorList>
    </citation>
    <scope>NUCLEOTIDE SEQUENCE [LARGE SCALE GENOMIC DNA]</scope>
    <source>
        <strain evidence="4 5">MS1.HAVA.3</strain>
    </source>
</reference>
<comment type="caution">
    <text evidence="4">The sequence shown here is derived from an EMBL/GenBank/DDBJ whole genome shotgun (WGS) entry which is preliminary data.</text>
</comment>
<gene>
    <name evidence="4" type="ORF">WKI68_42945</name>
</gene>
<accession>A0ABU8UE45</accession>
<dbReference type="InterPro" id="IPR013747">
    <property type="entry name" value="ACP_syn_III_C"/>
</dbReference>
<keyword evidence="1" id="KW-0808">Transferase</keyword>
<dbReference type="Proteomes" id="UP001382904">
    <property type="component" value="Unassembled WGS sequence"/>
</dbReference>
<keyword evidence="2" id="KW-0472">Membrane</keyword>
<keyword evidence="2" id="KW-0812">Transmembrane</keyword>
<organism evidence="4 5">
    <name type="scientific">Streptomyces caledonius</name>
    <dbReference type="NCBI Taxonomy" id="3134107"/>
    <lineage>
        <taxon>Bacteria</taxon>
        <taxon>Bacillati</taxon>
        <taxon>Actinomycetota</taxon>
        <taxon>Actinomycetes</taxon>
        <taxon>Kitasatosporales</taxon>
        <taxon>Streptomycetaceae</taxon>
        <taxon>Streptomyces</taxon>
    </lineage>
</organism>
<feature type="domain" description="Beta-ketoacyl-[acyl-carrier-protein] synthase III C-terminal" evidence="3">
    <location>
        <begin position="20"/>
        <end position="91"/>
    </location>
</feature>
<evidence type="ECO:0000256" key="1">
    <source>
        <dbReference type="ARBA" id="ARBA00022679"/>
    </source>
</evidence>
<dbReference type="Gene3D" id="3.40.47.10">
    <property type="match status" value="1"/>
</dbReference>
<dbReference type="InterPro" id="IPR016039">
    <property type="entry name" value="Thiolase-like"/>
</dbReference>
<name>A0ABU8UE45_9ACTN</name>
<protein>
    <submittedName>
        <fullName evidence="4">3-oxoacyl-[acyl-carrier-protein] synthase III C-terminal domain-containing protein</fullName>
    </submittedName>
</protein>
<dbReference type="EMBL" id="JBBKAM010000004">
    <property type="protein sequence ID" value="MEJ8646172.1"/>
    <property type="molecule type" value="Genomic_DNA"/>
</dbReference>
<keyword evidence="2" id="KW-1133">Transmembrane helix</keyword>
<sequence length="91" mass="9636">MEAPPIPGITGSVFLANSVPFVDAFRTRMNINPEQIIPTFPRTGNAAPATLPLQLAHATNHRRLAVDDTVGLFGLFGLASGASAAVVLLRW</sequence>
<proteinExistence type="predicted"/>
<evidence type="ECO:0000256" key="2">
    <source>
        <dbReference type="SAM" id="Phobius"/>
    </source>
</evidence>
<dbReference type="SUPFAM" id="SSF53901">
    <property type="entry name" value="Thiolase-like"/>
    <property type="match status" value="1"/>
</dbReference>
<evidence type="ECO:0000259" key="3">
    <source>
        <dbReference type="Pfam" id="PF08541"/>
    </source>
</evidence>